<gene>
    <name evidence="1" type="ORF">AXG55_12710</name>
</gene>
<reference evidence="1 2" key="1">
    <citation type="submission" date="2016-10" db="EMBL/GenBank/DDBJ databases">
        <title>Silvanigrella aquatica sp. nov., isolated from a freshwater lake located in the Black Forest, Germany, description of Silvanigrellaceae fam. nov., Silvanigrellales ord. nov., reclassification of the order Bdellovibrionales in the class Oligoflexia, reclassification of the families Bacteriovoracaceae and Halobacteriovoraceae in the new order Bacteriovoracales ord. nov., and reclassification of the family Pseudobacteriovoracaceae in the order Oligoflexiales.</title>
        <authorList>
            <person name="Hahn M.W."/>
            <person name="Schmidt J."/>
            <person name="Koll U."/>
            <person name="Rohde M."/>
            <person name="Verbag S."/>
            <person name="Pitt A."/>
            <person name="Nakai R."/>
            <person name="Naganuma T."/>
            <person name="Lang E."/>
        </authorList>
    </citation>
    <scope>NUCLEOTIDE SEQUENCE [LARGE SCALE GENOMIC DNA]</scope>
    <source>
        <strain evidence="1 2">MWH-Nonnen-W8red</strain>
    </source>
</reference>
<evidence type="ECO:0000313" key="2">
    <source>
        <dbReference type="Proteomes" id="UP000184731"/>
    </source>
</evidence>
<dbReference type="AlphaFoldDB" id="A0A1L4D3D8"/>
<name>A0A1L4D3D8_9BACT</name>
<protein>
    <submittedName>
        <fullName evidence="1">Uncharacterized protein</fullName>
    </submittedName>
</protein>
<keyword evidence="2" id="KW-1185">Reference proteome</keyword>
<dbReference type="OrthoDB" id="5312198at2"/>
<organism evidence="1 2">
    <name type="scientific">Silvanigrella aquatica</name>
    <dbReference type="NCBI Taxonomy" id="1915309"/>
    <lineage>
        <taxon>Bacteria</taxon>
        <taxon>Pseudomonadati</taxon>
        <taxon>Bdellovibrionota</taxon>
        <taxon>Oligoflexia</taxon>
        <taxon>Silvanigrellales</taxon>
        <taxon>Silvanigrellaceae</taxon>
        <taxon>Silvanigrella</taxon>
    </lineage>
</organism>
<proteinExistence type="predicted"/>
<dbReference type="KEGG" id="saqi:AXG55_12710"/>
<evidence type="ECO:0000313" key="1">
    <source>
        <dbReference type="EMBL" id="APJ04715.1"/>
    </source>
</evidence>
<dbReference type="RefSeq" id="WP_148698471.1">
    <property type="nucleotide sequence ID" value="NZ_CP017834.1"/>
</dbReference>
<accession>A0A1L4D3D8</accession>
<dbReference type="EMBL" id="CP017834">
    <property type="protein sequence ID" value="APJ04715.1"/>
    <property type="molecule type" value="Genomic_DNA"/>
</dbReference>
<sequence length="188" mass="21742">MKRTLNLFLLTFLFSSQAYGLLPISKPYLYCVNPTVNPEQRKIEGTGWNWAKGNDDNNRLTDYSEYVKVVSNGIQLKGNYLNIPNANYFTLSKPFETIYEEYSFCEAISRKCQDDFDPNFVGIGVYGGSYSIAKSIAGYSSWYNIVFYRNSYDKIKNEMQKIYDTCANIKFKLLETSPENIFQNEVID</sequence>
<dbReference type="Proteomes" id="UP000184731">
    <property type="component" value="Chromosome"/>
</dbReference>